<dbReference type="RefSeq" id="XP_070890858.1">
    <property type="nucleotide sequence ID" value="XM_071027833.1"/>
</dbReference>
<sequence>MGSFDGSANWRFESGPPPFWGWQHRPGRWFSYYDGPSQRPFKSAPPPLPHEPAGPESFYPLPFLMDRALGSQFRHGYPDYDNRLFLDEYRFPGPHQIYQPPHLEGENHVPSENVCESEDKPEAQSKKLRGEAPEFVPRSRFAAEEEPKAKVKEPCWLVVSSQ</sequence>
<dbReference type="Proteomes" id="UP001610432">
    <property type="component" value="Unassembled WGS sequence"/>
</dbReference>
<feature type="region of interest" description="Disordered" evidence="1">
    <location>
        <begin position="96"/>
        <end position="133"/>
    </location>
</feature>
<proteinExistence type="predicted"/>
<reference evidence="2 3" key="1">
    <citation type="submission" date="2024-07" db="EMBL/GenBank/DDBJ databases">
        <title>Section-level genome sequencing and comparative genomics of Aspergillus sections Usti and Cavernicolus.</title>
        <authorList>
            <consortium name="Lawrence Berkeley National Laboratory"/>
            <person name="Nybo J.L."/>
            <person name="Vesth T.C."/>
            <person name="Theobald S."/>
            <person name="Frisvad J.C."/>
            <person name="Larsen T.O."/>
            <person name="Kjaerboelling I."/>
            <person name="Rothschild-Mancinelli K."/>
            <person name="Lyhne E.K."/>
            <person name="Kogle M.E."/>
            <person name="Barry K."/>
            <person name="Clum A."/>
            <person name="Na H."/>
            <person name="Ledsgaard L."/>
            <person name="Lin J."/>
            <person name="Lipzen A."/>
            <person name="Kuo A."/>
            <person name="Riley R."/>
            <person name="Mondo S."/>
            <person name="Labutti K."/>
            <person name="Haridas S."/>
            <person name="Pangalinan J."/>
            <person name="Salamov A.A."/>
            <person name="Simmons B.A."/>
            <person name="Magnuson J.K."/>
            <person name="Chen J."/>
            <person name="Drula E."/>
            <person name="Henrissat B."/>
            <person name="Wiebenga A."/>
            <person name="Lubbers R.J."/>
            <person name="Gomes A.C."/>
            <person name="Macurrencykelacurrency M.R."/>
            <person name="Stajich J."/>
            <person name="Grigoriev I.V."/>
            <person name="Mortensen U.H."/>
            <person name="De Vries R.P."/>
            <person name="Baker S.E."/>
            <person name="Andersen M.R."/>
        </authorList>
    </citation>
    <scope>NUCLEOTIDE SEQUENCE [LARGE SCALE GENOMIC DNA]</scope>
    <source>
        <strain evidence="2 3">CBS 449.75</strain>
    </source>
</reference>
<organism evidence="2 3">
    <name type="scientific">Aspergillus lucknowensis</name>
    <dbReference type="NCBI Taxonomy" id="176173"/>
    <lineage>
        <taxon>Eukaryota</taxon>
        <taxon>Fungi</taxon>
        <taxon>Dikarya</taxon>
        <taxon>Ascomycota</taxon>
        <taxon>Pezizomycotina</taxon>
        <taxon>Eurotiomycetes</taxon>
        <taxon>Eurotiomycetidae</taxon>
        <taxon>Eurotiales</taxon>
        <taxon>Aspergillaceae</taxon>
        <taxon>Aspergillus</taxon>
        <taxon>Aspergillus subgen. Nidulantes</taxon>
    </lineage>
</organism>
<protein>
    <submittedName>
        <fullName evidence="2">Uncharacterized protein</fullName>
    </submittedName>
</protein>
<evidence type="ECO:0000313" key="2">
    <source>
        <dbReference type="EMBL" id="KAL2871879.1"/>
    </source>
</evidence>
<feature type="compositionally biased region" description="Basic and acidic residues" evidence="1">
    <location>
        <begin position="117"/>
        <end position="132"/>
    </location>
</feature>
<dbReference type="GeneID" id="98142905"/>
<name>A0ABR4M5K1_9EURO</name>
<accession>A0ABR4M5K1</accession>
<dbReference type="EMBL" id="JBFXLQ010000002">
    <property type="protein sequence ID" value="KAL2871879.1"/>
    <property type="molecule type" value="Genomic_DNA"/>
</dbReference>
<evidence type="ECO:0000313" key="3">
    <source>
        <dbReference type="Proteomes" id="UP001610432"/>
    </source>
</evidence>
<keyword evidence="3" id="KW-1185">Reference proteome</keyword>
<comment type="caution">
    <text evidence="2">The sequence shown here is derived from an EMBL/GenBank/DDBJ whole genome shotgun (WGS) entry which is preliminary data.</text>
</comment>
<gene>
    <name evidence="2" type="ORF">BJX67DRAFT_340874</name>
</gene>
<evidence type="ECO:0000256" key="1">
    <source>
        <dbReference type="SAM" id="MobiDB-lite"/>
    </source>
</evidence>